<dbReference type="InterPro" id="IPR027266">
    <property type="entry name" value="TrmE/GcvT-like"/>
</dbReference>
<evidence type="ECO:0000313" key="2">
    <source>
        <dbReference type="Proteomes" id="UP000198599"/>
    </source>
</evidence>
<dbReference type="RefSeq" id="WP_092834252.1">
    <property type="nucleotide sequence ID" value="NZ_FOVP01000003.1"/>
</dbReference>
<dbReference type="Pfam" id="PF04268">
    <property type="entry name" value="SoxG"/>
    <property type="match status" value="1"/>
</dbReference>
<protein>
    <submittedName>
        <fullName evidence="1">Sarcosine oxidase subunit gamma</fullName>
    </submittedName>
</protein>
<proteinExistence type="predicted"/>
<evidence type="ECO:0000313" key="1">
    <source>
        <dbReference type="EMBL" id="SFN46993.1"/>
    </source>
</evidence>
<dbReference type="EMBL" id="FOVP01000003">
    <property type="protein sequence ID" value="SFN46993.1"/>
    <property type="molecule type" value="Genomic_DNA"/>
</dbReference>
<dbReference type="Proteomes" id="UP000198599">
    <property type="component" value="Unassembled WGS sequence"/>
</dbReference>
<keyword evidence="2" id="KW-1185">Reference proteome</keyword>
<dbReference type="Gene3D" id="3.30.70.1520">
    <property type="entry name" value="Heterotetrameric sarcosine oxidase"/>
    <property type="match status" value="1"/>
</dbReference>
<organism evidence="1 2">
    <name type="scientific">Roseovarius lutimaris</name>
    <dbReference type="NCBI Taxonomy" id="1005928"/>
    <lineage>
        <taxon>Bacteria</taxon>
        <taxon>Pseudomonadati</taxon>
        <taxon>Pseudomonadota</taxon>
        <taxon>Alphaproteobacteria</taxon>
        <taxon>Rhodobacterales</taxon>
        <taxon>Roseobacteraceae</taxon>
        <taxon>Roseovarius</taxon>
    </lineage>
</organism>
<dbReference type="AlphaFoldDB" id="A0A1I4ZAF3"/>
<name>A0A1I4ZAF3_9RHOB</name>
<dbReference type="OrthoDB" id="7350722at2"/>
<dbReference type="Gene3D" id="3.30.1360.120">
    <property type="entry name" value="Probable tRNA modification gtpase trme, domain 1"/>
    <property type="match status" value="1"/>
</dbReference>
<dbReference type="STRING" id="1005928.SAMN04487859_10349"/>
<dbReference type="SUPFAM" id="SSF103025">
    <property type="entry name" value="Folate-binding domain"/>
    <property type="match status" value="1"/>
</dbReference>
<accession>A0A1I4ZAF3</accession>
<sequence length="181" mass="19317">MVDLKSQTPCAGRVPLRVGPLSLTEDTPEHMTAIAPYIGQDQALSDALKSAHGMAAPGTGRMTGKSGARALWFGQRMILLIGPEPEAGLAEFAALSDQSDGWAVLRLEGAGARDVLARLTPLDLRPAQFRRGHTARSDCAHMAASITRLGDEAYQIMVFRSMAATLVHEVKIAMGRVVAQK</sequence>
<gene>
    <name evidence="1" type="ORF">SAMN04487859_10349</name>
</gene>
<reference evidence="2" key="1">
    <citation type="submission" date="2016-10" db="EMBL/GenBank/DDBJ databases">
        <authorList>
            <person name="Varghese N."/>
            <person name="Submissions S."/>
        </authorList>
    </citation>
    <scope>NUCLEOTIDE SEQUENCE [LARGE SCALE GENOMIC DNA]</scope>
    <source>
        <strain evidence="2">DSM 28463</strain>
    </source>
</reference>
<dbReference type="InterPro" id="IPR007375">
    <property type="entry name" value="SoxG"/>
</dbReference>